<name>A0A7Z3C6Q3_PSEFL</name>
<evidence type="ECO:0000313" key="2">
    <source>
        <dbReference type="EMBL" id="QJP96548.1"/>
    </source>
</evidence>
<feature type="transmembrane region" description="Helical" evidence="1">
    <location>
        <begin position="99"/>
        <end position="122"/>
    </location>
</feature>
<gene>
    <name evidence="2" type="ORF">C6Y56_18955</name>
</gene>
<feature type="transmembrane region" description="Helical" evidence="1">
    <location>
        <begin position="21"/>
        <end position="40"/>
    </location>
</feature>
<accession>A0A7Z3C6Q3</accession>
<keyword evidence="1" id="KW-0472">Membrane</keyword>
<dbReference type="Proteomes" id="UP000501669">
    <property type="component" value="Chromosome"/>
</dbReference>
<evidence type="ECO:0000313" key="3">
    <source>
        <dbReference type="Proteomes" id="UP000501669"/>
    </source>
</evidence>
<feature type="transmembrane region" description="Helical" evidence="1">
    <location>
        <begin position="60"/>
        <end position="78"/>
    </location>
</feature>
<proteinExistence type="predicted"/>
<dbReference type="EMBL" id="CP027561">
    <property type="protein sequence ID" value="QJP96548.1"/>
    <property type="molecule type" value="Genomic_DNA"/>
</dbReference>
<evidence type="ECO:0000256" key="1">
    <source>
        <dbReference type="SAM" id="Phobius"/>
    </source>
</evidence>
<organism evidence="2 3">
    <name type="scientific">Pseudomonas fluorescens</name>
    <dbReference type="NCBI Taxonomy" id="294"/>
    <lineage>
        <taxon>Bacteria</taxon>
        <taxon>Pseudomonadati</taxon>
        <taxon>Pseudomonadota</taxon>
        <taxon>Gammaproteobacteria</taxon>
        <taxon>Pseudomonadales</taxon>
        <taxon>Pseudomonadaceae</taxon>
        <taxon>Pseudomonas</taxon>
    </lineage>
</organism>
<dbReference type="AlphaFoldDB" id="A0A7Z3C6Q3"/>
<reference evidence="2 3" key="1">
    <citation type="submission" date="2018-03" db="EMBL/GenBank/DDBJ databases">
        <title>Complete genome sequence of Pseudomonas fluorescens sp. G7.</title>
        <authorList>
            <person name="Gao C.-H."/>
            <person name="Li Z."/>
            <person name="Cai P."/>
        </authorList>
    </citation>
    <scope>NUCLEOTIDE SEQUENCE [LARGE SCALE GENOMIC DNA]</scope>
    <source>
        <strain evidence="2 3">G7</strain>
    </source>
</reference>
<sequence>MEKKSSNFKKDTIALLRNLPSEWAIAFLLGAVPLWLFSHTQKDVDDIVQGLLAIGPLIDYSAYLIAPYGLVFLIKYGIRFRSDKSMWIFEFTHKVIAEIGTGFLTITRTGLGAVFGILIIGLSSNIITISTQQITSLLVMIFSLTIANCALALGKDTLIEHTNRAASSNPLKFDPRLK</sequence>
<feature type="transmembrane region" description="Helical" evidence="1">
    <location>
        <begin position="134"/>
        <end position="154"/>
    </location>
</feature>
<protein>
    <submittedName>
        <fullName evidence="2">Uncharacterized protein</fullName>
    </submittedName>
</protein>
<keyword evidence="1" id="KW-0812">Transmembrane</keyword>
<keyword evidence="1" id="KW-1133">Transmembrane helix</keyword>